<evidence type="ECO:0000313" key="4">
    <source>
        <dbReference type="EMBL" id="GAA0574706.1"/>
    </source>
</evidence>
<dbReference type="EMBL" id="BAAAFZ010000009">
    <property type="protein sequence ID" value="GAA0574706.1"/>
    <property type="molecule type" value="Genomic_DNA"/>
</dbReference>
<reference evidence="4 5" key="1">
    <citation type="journal article" date="2019" name="Int. J. Syst. Evol. Microbiol.">
        <title>The Global Catalogue of Microorganisms (GCM) 10K type strain sequencing project: providing services to taxonomists for standard genome sequencing and annotation.</title>
        <authorList>
            <consortium name="The Broad Institute Genomics Platform"/>
            <consortium name="The Broad Institute Genome Sequencing Center for Infectious Disease"/>
            <person name="Wu L."/>
            <person name="Ma J."/>
        </authorList>
    </citation>
    <scope>NUCLEOTIDE SEQUENCE [LARGE SCALE GENOMIC DNA]</scope>
    <source>
        <strain evidence="4 5">JCM 9933</strain>
    </source>
</reference>
<dbReference type="RefSeq" id="WP_343894247.1">
    <property type="nucleotide sequence ID" value="NZ_BAAAFZ010000009.1"/>
</dbReference>
<name>A0ABN1EVJ3_9PROT</name>
<keyword evidence="1" id="KW-0238">DNA-binding</keyword>
<sequence length="251" mass="25823">MPGDALNPVLSGADATSAATSAPRFVAYFRVSTERQGRSGLGLDAQREAVARHVAGCGGEVVAAFEEVESGKRSDRPQLAAALAACRARRATLLIAKLDRLARNARFLLGVVEGSGEGGVVFCDLPTVPPGPVGKFLVTQMAAVAELEAGLISQRTRAALAAAKARGVVLGNPRLRAGTPEQAYIAAAAKSAQAQARAADVAPYIDAARRAGAATLRELAAALTARGVPTPAGGRDWHPMQVKRVVDADRG</sequence>
<keyword evidence="2" id="KW-0233">DNA recombination</keyword>
<dbReference type="InterPro" id="IPR006119">
    <property type="entry name" value="Resolv_N"/>
</dbReference>
<dbReference type="SUPFAM" id="SSF53041">
    <property type="entry name" value="Resolvase-like"/>
    <property type="match status" value="1"/>
</dbReference>
<dbReference type="PANTHER" id="PTHR30461:SF2">
    <property type="entry name" value="SERINE RECOMBINASE PINE-RELATED"/>
    <property type="match status" value="1"/>
</dbReference>
<dbReference type="PROSITE" id="PS51736">
    <property type="entry name" value="RECOMBINASES_3"/>
    <property type="match status" value="1"/>
</dbReference>
<gene>
    <name evidence="4" type="ORF">GCM10009416_11760</name>
</gene>
<comment type="caution">
    <text evidence="4">The sequence shown here is derived from an EMBL/GenBank/DDBJ whole genome shotgun (WGS) entry which is preliminary data.</text>
</comment>
<evidence type="ECO:0000313" key="5">
    <source>
        <dbReference type="Proteomes" id="UP001501588"/>
    </source>
</evidence>
<keyword evidence="5" id="KW-1185">Reference proteome</keyword>
<dbReference type="Pfam" id="PF00239">
    <property type="entry name" value="Resolvase"/>
    <property type="match status" value="1"/>
</dbReference>
<dbReference type="SMART" id="SM00857">
    <property type="entry name" value="Resolvase"/>
    <property type="match status" value="1"/>
</dbReference>
<dbReference type="InterPro" id="IPR036162">
    <property type="entry name" value="Resolvase-like_N_sf"/>
</dbReference>
<evidence type="ECO:0000256" key="1">
    <source>
        <dbReference type="ARBA" id="ARBA00023125"/>
    </source>
</evidence>
<dbReference type="Proteomes" id="UP001501588">
    <property type="component" value="Unassembled WGS sequence"/>
</dbReference>
<dbReference type="PANTHER" id="PTHR30461">
    <property type="entry name" value="DNA-INVERTASE FROM LAMBDOID PROPHAGE"/>
    <property type="match status" value="1"/>
</dbReference>
<dbReference type="CDD" id="cd00338">
    <property type="entry name" value="Ser_Recombinase"/>
    <property type="match status" value="1"/>
</dbReference>
<proteinExistence type="predicted"/>
<dbReference type="InterPro" id="IPR050639">
    <property type="entry name" value="SSR_resolvase"/>
</dbReference>
<feature type="domain" description="Resolvase/invertase-type recombinase catalytic" evidence="3">
    <location>
        <begin position="24"/>
        <end position="167"/>
    </location>
</feature>
<accession>A0ABN1EVJ3</accession>
<protein>
    <submittedName>
        <fullName evidence="4">Recombinase family protein</fullName>
    </submittedName>
</protein>
<dbReference type="Gene3D" id="3.40.50.1390">
    <property type="entry name" value="Resolvase, N-terminal catalytic domain"/>
    <property type="match status" value="1"/>
</dbReference>
<organism evidence="4 5">
    <name type="scientific">Craurococcus roseus</name>
    <dbReference type="NCBI Taxonomy" id="77585"/>
    <lineage>
        <taxon>Bacteria</taxon>
        <taxon>Pseudomonadati</taxon>
        <taxon>Pseudomonadota</taxon>
        <taxon>Alphaproteobacteria</taxon>
        <taxon>Acetobacterales</taxon>
        <taxon>Acetobacteraceae</taxon>
        <taxon>Craurococcus</taxon>
    </lineage>
</organism>
<evidence type="ECO:0000256" key="2">
    <source>
        <dbReference type="ARBA" id="ARBA00023172"/>
    </source>
</evidence>
<evidence type="ECO:0000259" key="3">
    <source>
        <dbReference type="PROSITE" id="PS51736"/>
    </source>
</evidence>